<sequence length="442" mass="48862">MMGRSASASASGWCEEKSSLVKKGPWTPEEDEKLVEYIKRYGHGSWRALPKLAGLNRCGKSCRLRWTNYLRPNIKRGNFSQEEEQTIINLHALVGNKWSAIANNLPGRTDNEIKNFWNTHLKKKLLQMGIDPVTHRPITANNSDNIHHLYYLMINHILSSSAPQLLASSSFSGTCGSLANNNLIMNMNPWGINNNADLMRLHYSDAKIQVLRNILVQQFLSSTSTPNVEATFNYLLPSYSSSSVHDHIDHEYSRVNINHPHLQGFGNGGAPIGFVPQNPTHASAQPSNLNSNISGLLKALHDLDHSQPPRAPPVLVPSSGSGKSDKLLGYDDHAPFFSSTTGSNKIFTNNSNNRDRSSSSYATPTDDHDQVPLLVSSAAPSPESSAANPTVDNSISNTTYSTTFEAWGNPPDPMDHDDEATNHSYWKDIIMDLASWQTWPIP</sequence>
<protein>
    <submittedName>
        <fullName evidence="8">Uncharacterized protein</fullName>
    </submittedName>
</protein>
<evidence type="ECO:0000256" key="5">
    <source>
        <dbReference type="SAM" id="MobiDB-lite"/>
    </source>
</evidence>
<feature type="region of interest" description="Disordered" evidence="5">
    <location>
        <begin position="341"/>
        <end position="369"/>
    </location>
</feature>
<feature type="domain" description="HTH myb-type" evidence="7">
    <location>
        <begin position="21"/>
        <end position="70"/>
    </location>
</feature>
<dbReference type="PROSITE" id="PS50090">
    <property type="entry name" value="MYB_LIKE"/>
    <property type="match status" value="2"/>
</dbReference>
<evidence type="ECO:0000259" key="6">
    <source>
        <dbReference type="PROSITE" id="PS50090"/>
    </source>
</evidence>
<dbReference type="AlphaFoldDB" id="A0A6J5U6F5"/>
<proteinExistence type="predicted"/>
<dbReference type="InterPro" id="IPR001005">
    <property type="entry name" value="SANT/Myb"/>
</dbReference>
<dbReference type="InterPro" id="IPR017930">
    <property type="entry name" value="Myb_dom"/>
</dbReference>
<feature type="region of interest" description="Disordered" evidence="5">
    <location>
        <begin position="303"/>
        <end position="327"/>
    </location>
</feature>
<evidence type="ECO:0000256" key="3">
    <source>
        <dbReference type="ARBA" id="ARBA00023125"/>
    </source>
</evidence>
<dbReference type="SMART" id="SM00717">
    <property type="entry name" value="SANT"/>
    <property type="match status" value="2"/>
</dbReference>
<keyword evidence="2" id="KW-0677">Repeat</keyword>
<evidence type="ECO:0000256" key="4">
    <source>
        <dbReference type="ARBA" id="ARBA00023242"/>
    </source>
</evidence>
<reference evidence="8 9" key="1">
    <citation type="submission" date="2020-05" db="EMBL/GenBank/DDBJ databases">
        <authorList>
            <person name="Campoy J."/>
            <person name="Schneeberger K."/>
            <person name="Spophaly S."/>
        </authorList>
    </citation>
    <scope>NUCLEOTIDE SEQUENCE [LARGE SCALE GENOMIC DNA]</scope>
    <source>
        <strain evidence="8">PruArmRojPasFocal</strain>
    </source>
</reference>
<evidence type="ECO:0000259" key="7">
    <source>
        <dbReference type="PROSITE" id="PS51294"/>
    </source>
</evidence>
<dbReference type="PROSITE" id="PS51294">
    <property type="entry name" value="HTH_MYB"/>
    <property type="match status" value="2"/>
</dbReference>
<evidence type="ECO:0000256" key="1">
    <source>
        <dbReference type="ARBA" id="ARBA00004123"/>
    </source>
</evidence>
<name>A0A6J5U6F5_PRUAR</name>
<dbReference type="Gene3D" id="1.10.10.60">
    <property type="entry name" value="Homeodomain-like"/>
    <property type="match status" value="2"/>
</dbReference>
<accession>A0A6J5U6F5</accession>
<organism evidence="8 9">
    <name type="scientific">Prunus armeniaca</name>
    <name type="common">Apricot</name>
    <name type="synonym">Armeniaca vulgaris</name>
    <dbReference type="NCBI Taxonomy" id="36596"/>
    <lineage>
        <taxon>Eukaryota</taxon>
        <taxon>Viridiplantae</taxon>
        <taxon>Streptophyta</taxon>
        <taxon>Embryophyta</taxon>
        <taxon>Tracheophyta</taxon>
        <taxon>Spermatophyta</taxon>
        <taxon>Magnoliopsida</taxon>
        <taxon>eudicotyledons</taxon>
        <taxon>Gunneridae</taxon>
        <taxon>Pentapetalae</taxon>
        <taxon>rosids</taxon>
        <taxon>fabids</taxon>
        <taxon>Rosales</taxon>
        <taxon>Rosaceae</taxon>
        <taxon>Amygdaloideae</taxon>
        <taxon>Amygdaleae</taxon>
        <taxon>Prunus</taxon>
    </lineage>
</organism>
<keyword evidence="4" id="KW-0539">Nucleus</keyword>
<dbReference type="FunFam" id="1.10.10.60:FF:000001">
    <property type="entry name" value="MYB-related transcription factor"/>
    <property type="match status" value="1"/>
</dbReference>
<dbReference type="PANTHER" id="PTHR10641:SF1287">
    <property type="entry name" value="TRANSCRIPTION FACTOR MYB93"/>
    <property type="match status" value="1"/>
</dbReference>
<dbReference type="GO" id="GO:0003677">
    <property type="term" value="F:DNA binding"/>
    <property type="evidence" value="ECO:0007669"/>
    <property type="project" value="UniProtKB-KW"/>
</dbReference>
<dbReference type="Pfam" id="PF00249">
    <property type="entry name" value="Myb_DNA-binding"/>
    <property type="match status" value="2"/>
</dbReference>
<feature type="compositionally biased region" description="Low complexity" evidence="5">
    <location>
        <begin position="378"/>
        <end position="387"/>
    </location>
</feature>
<dbReference type="FunFam" id="1.10.10.60:FF:000349">
    <property type="entry name" value="Transcription factor MYB39"/>
    <property type="match status" value="1"/>
</dbReference>
<keyword evidence="3" id="KW-0238">DNA-binding</keyword>
<evidence type="ECO:0000256" key="2">
    <source>
        <dbReference type="ARBA" id="ARBA00022737"/>
    </source>
</evidence>
<dbReference type="CDD" id="cd00167">
    <property type="entry name" value="SANT"/>
    <property type="match status" value="2"/>
</dbReference>
<gene>
    <name evidence="8" type="ORF">CURHAP_LOCUS18183</name>
</gene>
<feature type="region of interest" description="Disordered" evidence="5">
    <location>
        <begin position="378"/>
        <end position="397"/>
    </location>
</feature>
<dbReference type="Proteomes" id="UP000507222">
    <property type="component" value="Unassembled WGS sequence"/>
</dbReference>
<dbReference type="PANTHER" id="PTHR10641">
    <property type="entry name" value="MYB FAMILY TRANSCRIPTION FACTOR"/>
    <property type="match status" value="1"/>
</dbReference>
<evidence type="ECO:0000313" key="9">
    <source>
        <dbReference type="Proteomes" id="UP000507222"/>
    </source>
</evidence>
<dbReference type="EMBL" id="CAEKDK010000002">
    <property type="protein sequence ID" value="CAB4271763.1"/>
    <property type="molecule type" value="Genomic_DNA"/>
</dbReference>
<dbReference type="InterPro" id="IPR015495">
    <property type="entry name" value="Myb_TF_plants"/>
</dbReference>
<feature type="domain" description="HTH myb-type" evidence="7">
    <location>
        <begin position="71"/>
        <end position="125"/>
    </location>
</feature>
<dbReference type="GO" id="GO:0005634">
    <property type="term" value="C:nucleus"/>
    <property type="evidence" value="ECO:0007669"/>
    <property type="project" value="UniProtKB-SubCell"/>
</dbReference>
<feature type="domain" description="Myb-like" evidence="6">
    <location>
        <begin position="71"/>
        <end position="121"/>
    </location>
</feature>
<feature type="compositionally biased region" description="Polar residues" evidence="5">
    <location>
        <begin position="388"/>
        <end position="397"/>
    </location>
</feature>
<comment type="subcellular location">
    <subcellularLocation>
        <location evidence="1">Nucleus</location>
    </subcellularLocation>
</comment>
<feature type="domain" description="Myb-like" evidence="6">
    <location>
        <begin position="18"/>
        <end position="70"/>
    </location>
</feature>
<dbReference type="SUPFAM" id="SSF46689">
    <property type="entry name" value="Homeodomain-like"/>
    <property type="match status" value="1"/>
</dbReference>
<dbReference type="InterPro" id="IPR009057">
    <property type="entry name" value="Homeodomain-like_sf"/>
</dbReference>
<evidence type="ECO:0000313" key="8">
    <source>
        <dbReference type="EMBL" id="CAB4271763.1"/>
    </source>
</evidence>